<evidence type="ECO:0000256" key="6">
    <source>
        <dbReference type="SAM" id="Coils"/>
    </source>
</evidence>
<dbReference type="SUPFAM" id="SSF48371">
    <property type="entry name" value="ARM repeat"/>
    <property type="match status" value="3"/>
</dbReference>
<dbReference type="PANTHER" id="PTHR45994">
    <property type="entry name" value="FI21225P1"/>
    <property type="match status" value="1"/>
</dbReference>
<proteinExistence type="predicted"/>
<dbReference type="SUPFAM" id="SSF48452">
    <property type="entry name" value="TPR-like"/>
    <property type="match status" value="1"/>
</dbReference>
<dbReference type="GO" id="GO:0051879">
    <property type="term" value="F:Hsp90 protein binding"/>
    <property type="evidence" value="ECO:0007669"/>
    <property type="project" value="TreeGrafter"/>
</dbReference>
<dbReference type="InterPro" id="IPR011989">
    <property type="entry name" value="ARM-like"/>
</dbReference>
<dbReference type="Gene3D" id="1.25.40.10">
    <property type="entry name" value="Tetratricopeptide repeat domain"/>
    <property type="match status" value="1"/>
</dbReference>
<keyword evidence="5" id="KW-0221">Differentiation</keyword>
<dbReference type="GO" id="GO:0048471">
    <property type="term" value="C:perinuclear region of cytoplasm"/>
    <property type="evidence" value="ECO:0007669"/>
    <property type="project" value="UniProtKB-SubCell"/>
</dbReference>
<organism evidence="8 9">
    <name type="scientific">Acrobeloides nanus</name>
    <dbReference type="NCBI Taxonomy" id="290746"/>
    <lineage>
        <taxon>Eukaryota</taxon>
        <taxon>Metazoa</taxon>
        <taxon>Ecdysozoa</taxon>
        <taxon>Nematoda</taxon>
        <taxon>Chromadorea</taxon>
        <taxon>Rhabditida</taxon>
        <taxon>Tylenchina</taxon>
        <taxon>Cephalobomorpha</taxon>
        <taxon>Cephaloboidea</taxon>
        <taxon>Cephalobidae</taxon>
        <taxon>Acrobeloides</taxon>
    </lineage>
</organism>
<evidence type="ECO:0000313" key="8">
    <source>
        <dbReference type="Proteomes" id="UP000887540"/>
    </source>
</evidence>
<dbReference type="AlphaFoldDB" id="A0A914EQV7"/>
<keyword evidence="2" id="KW-0217">Developmental protein</keyword>
<keyword evidence="3" id="KW-0963">Cytoplasm</keyword>
<keyword evidence="8" id="KW-1185">Reference proteome</keyword>
<comment type="subcellular location">
    <subcellularLocation>
        <location evidence="1">Cytoplasm</location>
        <location evidence="1">Perinuclear region</location>
    </subcellularLocation>
</comment>
<dbReference type="Proteomes" id="UP000887540">
    <property type="component" value="Unplaced"/>
</dbReference>
<dbReference type="InterPro" id="IPR011990">
    <property type="entry name" value="TPR-like_helical_dom_sf"/>
</dbReference>
<dbReference type="InterPro" id="IPR024660">
    <property type="entry name" value="UCS_central_dom"/>
</dbReference>
<evidence type="ECO:0000256" key="2">
    <source>
        <dbReference type="ARBA" id="ARBA00022473"/>
    </source>
</evidence>
<dbReference type="Gene3D" id="1.25.10.10">
    <property type="entry name" value="Leucine-rich Repeat Variant"/>
    <property type="match status" value="2"/>
</dbReference>
<evidence type="ECO:0000256" key="4">
    <source>
        <dbReference type="ARBA" id="ARBA00022541"/>
    </source>
</evidence>
<keyword evidence="4" id="KW-0517">Myogenesis</keyword>
<evidence type="ECO:0000256" key="3">
    <source>
        <dbReference type="ARBA" id="ARBA00022490"/>
    </source>
</evidence>
<sequence length="906" mass="102483">MVRLRIEDYEGAESDCTKALEIDGADTKALYRRSLAREQLDKIGPAFQDAKEALRLQSKDVKIKELCERLMKANSEKLKKIASTENKVKEMFKLAFDQNDLEQKEKAMTNILVLARDSEEGARRIWQDGKGLEIMLNMVKSKDVPENLALTAVRIIDELIKNRSRAMKMIEILSLPTITRLLTLREDQQILDATSIILQRVFNALAAMDRTKNIKPDPDVAEQNKVYIIRLILELEEMLTDSKYSAKVREAVIDLFIKNLMHMDGGIPRGWSWKFVEDRGLLKLLHVATQIPEQYDYPVSAETRQHMAICLSRLNDDMVFDNRRAIYKERVDQFFGTIMEKINEPGYKVKLCALLITLLQGPVDIGINLVTNEQVTGIMLQMASSDDLLHQSLAAELIVAAIAKYERATTILKIGLPVLKKLYHSENHDVKVRALMGLCKCASAGGDDYSRATMEEEAVLKLAATCKKFLLDIDKYSVTIRSYACEGLSYLSLDADVKEYIVDDPLLLQSLVSLAKNTGALCVYTLASIYVNLTNSFEKPKVDEEMVKLAKFAKHHVPEGHPKDADAFVKRRRRFLIENGAVTACMSVSKTESKSAMEKLARALLAFAEEEDLRGQIISEGGAKLCLQLYKEAEGEGKIKAAHALAKLGCAADPNIVFSGQRMYEVVKPMVELLHPDLEGRSNYDALMTLTNLASVNQDSVRKRILKERAVPKIEEYWFMTDHEELRASAAECLLNLLYCEDFYKEIIKPGTDRLKLWVLYSAEENERLAMASSGGFVMLTNDQEACKRILSEIKSWPELFQELAMAENPEVQRRCLMAIANMVESDEKVAAEIMATEVFRVLVAITKLKNKERQEGQKEAQRALDAAEKFGLIKPTDRQLYELKNNLTTVPEDPIVHEEENEDES</sequence>
<dbReference type="WBParaSite" id="ACRNAN_scaffold9856.g8368.t1">
    <property type="protein sequence ID" value="ACRNAN_scaffold9856.g8368.t1"/>
    <property type="gene ID" value="ACRNAN_scaffold9856.g8368"/>
</dbReference>
<accession>A0A914EQV7</accession>
<dbReference type="GO" id="GO:0030154">
    <property type="term" value="P:cell differentiation"/>
    <property type="evidence" value="ECO:0007669"/>
    <property type="project" value="UniProtKB-KW"/>
</dbReference>
<keyword evidence="6" id="KW-0175">Coiled coil</keyword>
<evidence type="ECO:0000313" key="9">
    <source>
        <dbReference type="WBParaSite" id="ACRNAN_scaffold9856.g8368.t1"/>
    </source>
</evidence>
<evidence type="ECO:0000256" key="5">
    <source>
        <dbReference type="ARBA" id="ARBA00022782"/>
    </source>
</evidence>
<dbReference type="GO" id="GO:0007517">
    <property type="term" value="P:muscle organ development"/>
    <property type="evidence" value="ECO:0007669"/>
    <property type="project" value="UniProtKB-KW"/>
</dbReference>
<evidence type="ECO:0000259" key="7">
    <source>
        <dbReference type="Pfam" id="PF11701"/>
    </source>
</evidence>
<protein>
    <submittedName>
        <fullName evidence="9">UNC-45/Cro1/She4 central domain-containing protein</fullName>
    </submittedName>
</protein>
<dbReference type="PANTHER" id="PTHR45994:SF1">
    <property type="entry name" value="FI21225P1"/>
    <property type="match status" value="1"/>
</dbReference>
<dbReference type="Pfam" id="PF11701">
    <property type="entry name" value="UNC45-central"/>
    <property type="match status" value="1"/>
</dbReference>
<evidence type="ECO:0000256" key="1">
    <source>
        <dbReference type="ARBA" id="ARBA00004556"/>
    </source>
</evidence>
<feature type="coiled-coil region" evidence="6">
    <location>
        <begin position="56"/>
        <end position="87"/>
    </location>
</feature>
<reference evidence="9" key="1">
    <citation type="submission" date="2022-11" db="UniProtKB">
        <authorList>
            <consortium name="WormBaseParasite"/>
        </authorList>
    </citation>
    <scope>IDENTIFICATION</scope>
</reference>
<feature type="domain" description="UNC-45/Cro1/She4 central" evidence="7">
    <location>
        <begin position="281"/>
        <end position="440"/>
    </location>
</feature>
<dbReference type="InterPro" id="IPR016024">
    <property type="entry name" value="ARM-type_fold"/>
</dbReference>
<name>A0A914EQV7_9BILA</name>